<dbReference type="Pfam" id="PF01593">
    <property type="entry name" value="Amino_oxidase"/>
    <property type="match status" value="1"/>
</dbReference>
<comment type="catalytic activity">
    <reaction evidence="6">
        <text>L-tryptophan + O2 = indole-3-acetamide + CO2 + H2O</text>
        <dbReference type="Rhea" id="RHEA:16165"/>
        <dbReference type="ChEBI" id="CHEBI:15377"/>
        <dbReference type="ChEBI" id="CHEBI:15379"/>
        <dbReference type="ChEBI" id="CHEBI:16031"/>
        <dbReference type="ChEBI" id="CHEBI:16526"/>
        <dbReference type="ChEBI" id="CHEBI:57912"/>
        <dbReference type="EC" id="1.13.12.3"/>
    </reaction>
</comment>
<dbReference type="InterPro" id="IPR036188">
    <property type="entry name" value="FAD/NAD-bd_sf"/>
</dbReference>
<proteinExistence type="inferred from homology"/>
<comment type="pathway">
    <text evidence="1">Plant hormone metabolism; auxin biosynthesis.</text>
</comment>
<feature type="domain" description="Amine oxidase" evidence="7">
    <location>
        <begin position="213"/>
        <end position="445"/>
    </location>
</feature>
<keyword evidence="9" id="KW-1185">Reference proteome</keyword>
<dbReference type="PANTHER" id="PTHR10742">
    <property type="entry name" value="FLAVIN MONOAMINE OXIDASE"/>
    <property type="match status" value="1"/>
</dbReference>
<evidence type="ECO:0000313" key="8">
    <source>
        <dbReference type="EMBL" id="QIB34158.1"/>
    </source>
</evidence>
<keyword evidence="5" id="KW-0073">Auxin biosynthesis</keyword>
<dbReference type="SUPFAM" id="SSF51905">
    <property type="entry name" value="FAD/NAD(P)-binding domain"/>
    <property type="match status" value="1"/>
</dbReference>
<comment type="similarity">
    <text evidence="2">Belongs to the tryptophan 2-monooxygenase family.</text>
</comment>
<dbReference type="GO" id="GO:0050361">
    <property type="term" value="F:tryptophan 2-monooxygenase activity"/>
    <property type="evidence" value="ECO:0007669"/>
    <property type="project" value="UniProtKB-EC"/>
</dbReference>
<evidence type="ECO:0000313" key="9">
    <source>
        <dbReference type="Proteomes" id="UP000464751"/>
    </source>
</evidence>
<reference evidence="8 9" key="1">
    <citation type="submission" date="2020-02" db="EMBL/GenBank/DDBJ databases">
        <authorList>
            <person name="Li G."/>
        </authorList>
    </citation>
    <scope>NUCLEOTIDE SEQUENCE [LARGE SCALE GENOMIC DNA]</scope>
    <source>
        <strain evidence="8 9">DSM 102029</strain>
    </source>
</reference>
<dbReference type="InterPro" id="IPR002937">
    <property type="entry name" value="Amino_oxidase"/>
</dbReference>
<dbReference type="GO" id="GO:0009851">
    <property type="term" value="P:auxin biosynthetic process"/>
    <property type="evidence" value="ECO:0007669"/>
    <property type="project" value="UniProtKB-KW"/>
</dbReference>
<dbReference type="EC" id="1.13.12.3" evidence="3"/>
<sequence>MKERSDRARAGTSSAAGLTRRHFLAAASTSVIAGPAFAQAGATDVDVAIVGGGAAGIAAARKIAESGRSYVVLEAGPRLGGRARTVEALGMEVDLGCGLISRDFAPLMAAAEGVNVTIADLPPGPRLFVERQDSKESAYDGFLSTLGRARQDIRAAAFAGKDVAAASVVPSAGAWAGLAADVIGPLSVGRGLKTLSTLDLALRSPPIDDATSPIGIGALLQTLSAWLNVQTDAPVTLITHAGRVHTLSVKGQRGVIRARAIILAVPAPVIASGGIKFNPPLPKRLGAAFDDCPAGDIEQVAFRLAADPLRLQPDERILPRVVGTPAILRGRVNGSDLHILTFGDAAAREIAEKGEEAGLRLARAFMAEAFGLEPEAISAVACSAWATDPLIQGAMVAAAPGKSAQRRLFEEPVQTRIFLAGEYTSTSAWGSLAGAWQSGEVAAAKALRLVGGGPA</sequence>
<evidence type="ECO:0000256" key="1">
    <source>
        <dbReference type="ARBA" id="ARBA00004814"/>
    </source>
</evidence>
<dbReference type="KEGG" id="apra:G3A50_10875"/>
<dbReference type="RefSeq" id="WP_163075303.1">
    <property type="nucleotide sequence ID" value="NZ_CP048630.1"/>
</dbReference>
<dbReference type="InterPro" id="IPR006311">
    <property type="entry name" value="TAT_signal"/>
</dbReference>
<dbReference type="PROSITE" id="PS51318">
    <property type="entry name" value="TAT"/>
    <property type="match status" value="1"/>
</dbReference>
<evidence type="ECO:0000256" key="2">
    <source>
        <dbReference type="ARBA" id="ARBA00005833"/>
    </source>
</evidence>
<accession>A0A6P1YLC1</accession>
<evidence type="ECO:0000256" key="6">
    <source>
        <dbReference type="ARBA" id="ARBA00047321"/>
    </source>
</evidence>
<dbReference type="PANTHER" id="PTHR10742:SF410">
    <property type="entry name" value="LYSINE-SPECIFIC HISTONE DEMETHYLASE 2"/>
    <property type="match status" value="1"/>
</dbReference>
<evidence type="ECO:0000256" key="3">
    <source>
        <dbReference type="ARBA" id="ARBA00012535"/>
    </source>
</evidence>
<dbReference type="Pfam" id="PF13450">
    <property type="entry name" value="NAD_binding_8"/>
    <property type="match status" value="1"/>
</dbReference>
<protein>
    <recommendedName>
        <fullName evidence="4">Tryptophan 2-monooxygenase</fullName>
        <ecNumber evidence="3">1.13.12.3</ecNumber>
    </recommendedName>
</protein>
<evidence type="ECO:0000259" key="7">
    <source>
        <dbReference type="Pfam" id="PF01593"/>
    </source>
</evidence>
<dbReference type="AlphaFoldDB" id="A0A6P1YLC1"/>
<gene>
    <name evidence="8" type="ORF">G3A50_10875</name>
</gene>
<name>A0A6P1YLC1_9HYPH</name>
<dbReference type="Gene3D" id="3.50.50.60">
    <property type="entry name" value="FAD/NAD(P)-binding domain"/>
    <property type="match status" value="2"/>
</dbReference>
<dbReference type="Proteomes" id="UP000464751">
    <property type="component" value="Chromosome"/>
</dbReference>
<dbReference type="InterPro" id="IPR050281">
    <property type="entry name" value="Flavin_monoamine_oxidase"/>
</dbReference>
<evidence type="ECO:0000256" key="4">
    <source>
        <dbReference type="ARBA" id="ARBA00017871"/>
    </source>
</evidence>
<evidence type="ECO:0000256" key="5">
    <source>
        <dbReference type="ARBA" id="ARBA00023070"/>
    </source>
</evidence>
<dbReference type="EMBL" id="CP048630">
    <property type="protein sequence ID" value="QIB34158.1"/>
    <property type="molecule type" value="Genomic_DNA"/>
</dbReference>
<organism evidence="8 9">
    <name type="scientific">Ancylobacter pratisalsi</name>
    <dbReference type="NCBI Taxonomy" id="1745854"/>
    <lineage>
        <taxon>Bacteria</taxon>
        <taxon>Pseudomonadati</taxon>
        <taxon>Pseudomonadota</taxon>
        <taxon>Alphaproteobacteria</taxon>
        <taxon>Hyphomicrobiales</taxon>
        <taxon>Xanthobacteraceae</taxon>
        <taxon>Ancylobacter</taxon>
    </lineage>
</organism>